<evidence type="ECO:0000256" key="2">
    <source>
        <dbReference type="SAM" id="MobiDB-lite"/>
    </source>
</evidence>
<keyword evidence="4" id="KW-0378">Hydrolase</keyword>
<evidence type="ECO:0000313" key="4">
    <source>
        <dbReference type="EMBL" id="KAL0426920.1"/>
    </source>
</evidence>
<feature type="region of interest" description="Disordered" evidence="2">
    <location>
        <begin position="363"/>
        <end position="459"/>
    </location>
</feature>
<sequence>MSKSPLPLQNVCGSEKQVIKKEALVKILRWHFGHSDFRGKQLEAIQAVLSGRDCFCLMPTGGGKSMCYQIPALAKQGIVLVENQVAALKEKGIAAEYLSSTQTVKAKNKIYEDLESGKPALRLLYVTPELIATPGFMAKLMKIHGRGLLNLIAIDEAHCVSTWGHDFRVQEDVIESLSLQNPLVLKSPFNRPNIYYEVRYKDLLDDPYADLCNYLKSYGKVCAIVYCLERTACDDLAAHLTKNGISCAVVQTSMMRHNSQNSGIVMMKQLDPRKIYPILMVNKVDKNSISGTLRESGKQRLLNAMKQNLHRFSNLQIDSATSAETLETECYKKYEKSGKSFYLSQIASTVRWLSNATPDELTKRVGTATNTPPEAVRPAPSCSSPSSSSFNPVIKQANEEKVSSSIKSSSPVSQDTAPPPILSFSEFINRRKSTDNKVSASKRPLSDGVSRGTEKKTKS</sequence>
<dbReference type="CDD" id="cd17920">
    <property type="entry name" value="DEXHc_RecQ"/>
    <property type="match status" value="1"/>
</dbReference>
<feature type="compositionally biased region" description="Low complexity" evidence="2">
    <location>
        <begin position="403"/>
        <end position="413"/>
    </location>
</feature>
<dbReference type="GO" id="GO:0043138">
    <property type="term" value="F:3'-5' DNA helicase activity"/>
    <property type="evidence" value="ECO:0007669"/>
    <property type="project" value="TreeGrafter"/>
</dbReference>
<proteinExistence type="inferred from homology"/>
<accession>A0AAW2VDC0</accession>
<dbReference type="GO" id="GO:0009378">
    <property type="term" value="F:four-way junction helicase activity"/>
    <property type="evidence" value="ECO:0007669"/>
    <property type="project" value="TreeGrafter"/>
</dbReference>
<dbReference type="Pfam" id="PF00270">
    <property type="entry name" value="DEAD"/>
    <property type="match status" value="1"/>
</dbReference>
<name>A0AAW2VDC0_9LAMI</name>
<dbReference type="GO" id="GO:0005524">
    <property type="term" value="F:ATP binding"/>
    <property type="evidence" value="ECO:0007669"/>
    <property type="project" value="InterPro"/>
</dbReference>
<keyword evidence="4" id="KW-0067">ATP-binding</keyword>
<keyword evidence="4" id="KW-0547">Nucleotide-binding</keyword>
<dbReference type="GO" id="GO:0005694">
    <property type="term" value="C:chromosome"/>
    <property type="evidence" value="ECO:0007669"/>
    <property type="project" value="TreeGrafter"/>
</dbReference>
<dbReference type="InterPro" id="IPR014001">
    <property type="entry name" value="Helicase_ATP-bd"/>
</dbReference>
<dbReference type="PANTHER" id="PTHR13710:SF155">
    <property type="entry name" value="ATP-DEPENDENT DNA HELICASE Q-LIKE 3"/>
    <property type="match status" value="1"/>
</dbReference>
<dbReference type="AlphaFoldDB" id="A0AAW2VDC0"/>
<dbReference type="SUPFAM" id="SSF52540">
    <property type="entry name" value="P-loop containing nucleoside triphosphate hydrolases"/>
    <property type="match status" value="2"/>
</dbReference>
<dbReference type="Gene3D" id="3.40.50.300">
    <property type="entry name" value="P-loop containing nucleotide triphosphate hydrolases"/>
    <property type="match status" value="2"/>
</dbReference>
<keyword evidence="4" id="KW-0347">Helicase</keyword>
<dbReference type="EMBL" id="JACGWN010000010">
    <property type="protein sequence ID" value="KAL0426920.1"/>
    <property type="molecule type" value="Genomic_DNA"/>
</dbReference>
<comment type="caution">
    <text evidence="4">The sequence shown here is derived from an EMBL/GenBank/DDBJ whole genome shotgun (WGS) entry which is preliminary data.</text>
</comment>
<comment type="similarity">
    <text evidence="1">Belongs to the helicase family. RecQ subfamily.</text>
</comment>
<dbReference type="SMART" id="SM00487">
    <property type="entry name" value="DEXDc"/>
    <property type="match status" value="1"/>
</dbReference>
<dbReference type="InterPro" id="IPR011545">
    <property type="entry name" value="DEAD/DEAH_box_helicase_dom"/>
</dbReference>
<organism evidence="4">
    <name type="scientific">Sesamum latifolium</name>
    <dbReference type="NCBI Taxonomy" id="2727402"/>
    <lineage>
        <taxon>Eukaryota</taxon>
        <taxon>Viridiplantae</taxon>
        <taxon>Streptophyta</taxon>
        <taxon>Embryophyta</taxon>
        <taxon>Tracheophyta</taxon>
        <taxon>Spermatophyta</taxon>
        <taxon>Magnoliopsida</taxon>
        <taxon>eudicotyledons</taxon>
        <taxon>Gunneridae</taxon>
        <taxon>Pentapetalae</taxon>
        <taxon>asterids</taxon>
        <taxon>lamiids</taxon>
        <taxon>Lamiales</taxon>
        <taxon>Pedaliaceae</taxon>
        <taxon>Sesamum</taxon>
    </lineage>
</organism>
<reference evidence="4" key="1">
    <citation type="submission" date="2020-06" db="EMBL/GenBank/DDBJ databases">
        <authorList>
            <person name="Li T."/>
            <person name="Hu X."/>
            <person name="Zhang T."/>
            <person name="Song X."/>
            <person name="Zhang H."/>
            <person name="Dai N."/>
            <person name="Sheng W."/>
            <person name="Hou X."/>
            <person name="Wei L."/>
        </authorList>
    </citation>
    <scope>NUCLEOTIDE SEQUENCE</scope>
    <source>
        <strain evidence="4">KEN1</strain>
        <tissue evidence="4">Leaf</tissue>
    </source>
</reference>
<dbReference type="InterPro" id="IPR027417">
    <property type="entry name" value="P-loop_NTPase"/>
</dbReference>
<dbReference type="GO" id="GO:0003676">
    <property type="term" value="F:nucleic acid binding"/>
    <property type="evidence" value="ECO:0007669"/>
    <property type="project" value="InterPro"/>
</dbReference>
<dbReference type="GO" id="GO:0005737">
    <property type="term" value="C:cytoplasm"/>
    <property type="evidence" value="ECO:0007669"/>
    <property type="project" value="TreeGrafter"/>
</dbReference>
<gene>
    <name evidence="4" type="ORF">Slati_2866800</name>
</gene>
<evidence type="ECO:0000259" key="3">
    <source>
        <dbReference type="PROSITE" id="PS51192"/>
    </source>
</evidence>
<evidence type="ECO:0000256" key="1">
    <source>
        <dbReference type="ARBA" id="ARBA00005446"/>
    </source>
</evidence>
<dbReference type="GO" id="GO:0000724">
    <property type="term" value="P:double-strand break repair via homologous recombination"/>
    <property type="evidence" value="ECO:0007669"/>
    <property type="project" value="TreeGrafter"/>
</dbReference>
<reference evidence="4" key="2">
    <citation type="journal article" date="2024" name="Plant">
        <title>Genomic evolution and insights into agronomic trait innovations of Sesamum species.</title>
        <authorList>
            <person name="Miao H."/>
            <person name="Wang L."/>
            <person name="Qu L."/>
            <person name="Liu H."/>
            <person name="Sun Y."/>
            <person name="Le M."/>
            <person name="Wang Q."/>
            <person name="Wei S."/>
            <person name="Zheng Y."/>
            <person name="Lin W."/>
            <person name="Duan Y."/>
            <person name="Cao H."/>
            <person name="Xiong S."/>
            <person name="Wang X."/>
            <person name="Wei L."/>
            <person name="Li C."/>
            <person name="Ma Q."/>
            <person name="Ju M."/>
            <person name="Zhao R."/>
            <person name="Li G."/>
            <person name="Mu C."/>
            <person name="Tian Q."/>
            <person name="Mei H."/>
            <person name="Zhang T."/>
            <person name="Gao T."/>
            <person name="Zhang H."/>
        </authorList>
    </citation>
    <scope>NUCLEOTIDE SEQUENCE</scope>
    <source>
        <strain evidence="4">KEN1</strain>
    </source>
</reference>
<feature type="domain" description="Helicase ATP-binding" evidence="3">
    <location>
        <begin position="45"/>
        <end position="208"/>
    </location>
</feature>
<protein>
    <submittedName>
        <fullName evidence="4">ATP-dependent DNA helicase Q-like 3</fullName>
    </submittedName>
</protein>
<dbReference type="PROSITE" id="PS51192">
    <property type="entry name" value="HELICASE_ATP_BIND_1"/>
    <property type="match status" value="1"/>
</dbReference>
<feature type="compositionally biased region" description="Low complexity" evidence="2">
    <location>
        <begin position="378"/>
        <end position="389"/>
    </location>
</feature>
<dbReference type="PANTHER" id="PTHR13710">
    <property type="entry name" value="DNA HELICASE RECQ FAMILY MEMBER"/>
    <property type="match status" value="1"/>
</dbReference>